<keyword evidence="5 11" id="KW-0479">Metal-binding</keyword>
<comment type="cofactor">
    <cofactor evidence="2 11">
        <name>Mg(2+)</name>
        <dbReference type="ChEBI" id="CHEBI:18420"/>
    </cofactor>
</comment>
<dbReference type="GO" id="GO:0000287">
    <property type="term" value="F:magnesium ion binding"/>
    <property type="evidence" value="ECO:0007669"/>
    <property type="project" value="UniProtKB-UniRule"/>
</dbReference>
<keyword evidence="10 11" id="KW-0784">Thiamine biosynthesis</keyword>
<dbReference type="CDD" id="cd01170">
    <property type="entry name" value="THZ_kinase"/>
    <property type="match status" value="1"/>
</dbReference>
<keyword evidence="8 11" id="KW-0067">ATP-binding</keyword>
<reference evidence="13" key="1">
    <citation type="submission" date="2015-07" db="EMBL/GenBank/DDBJ databases">
        <title>Draft genome sequence of the purine-degrading Gottschalkia purinilyticum DSM 1384 (formerly Clostridium purinilyticum).</title>
        <authorList>
            <person name="Poehlein A."/>
            <person name="Schiel-Bengelsdorf B."/>
            <person name="Bengelsdorf F.R."/>
            <person name="Daniel R."/>
            <person name="Duerre P."/>
        </authorList>
    </citation>
    <scope>NUCLEOTIDE SEQUENCE [LARGE SCALE GENOMIC DNA]</scope>
    <source>
        <strain evidence="13">DSM 1384</strain>
    </source>
</reference>
<protein>
    <recommendedName>
        <fullName evidence="11">Hydroxyethylthiazole kinase</fullName>
        <ecNumber evidence="11">2.7.1.50</ecNumber>
    </recommendedName>
    <alternativeName>
        <fullName evidence="11">4-methyl-5-beta-hydroxyethylthiazole kinase</fullName>
        <shortName evidence="11">TH kinase</shortName>
        <shortName evidence="11">Thz kinase</shortName>
    </alternativeName>
</protein>
<comment type="pathway">
    <text evidence="3 11">Cofactor biosynthesis; thiamine diphosphate biosynthesis; 4-methyl-5-(2-phosphoethyl)-thiazole from 5-(2-hydroxyethyl)-4-methylthiazole: step 1/1.</text>
</comment>
<evidence type="ECO:0000256" key="2">
    <source>
        <dbReference type="ARBA" id="ARBA00001946"/>
    </source>
</evidence>
<evidence type="ECO:0000256" key="1">
    <source>
        <dbReference type="ARBA" id="ARBA00001771"/>
    </source>
</evidence>
<comment type="function">
    <text evidence="11">Catalyzes the phosphorylation of the hydroxyl group of 4-methyl-5-beta-hydroxyethylthiazole (THZ).</text>
</comment>
<dbReference type="STRING" id="1503.CLPU_1c03590"/>
<dbReference type="GO" id="GO:0005524">
    <property type="term" value="F:ATP binding"/>
    <property type="evidence" value="ECO:0007669"/>
    <property type="project" value="UniProtKB-UniRule"/>
</dbReference>
<dbReference type="InterPro" id="IPR000417">
    <property type="entry name" value="Hyethyz_kinase"/>
</dbReference>
<dbReference type="InterPro" id="IPR029056">
    <property type="entry name" value="Ribokinase-like"/>
</dbReference>
<keyword evidence="13" id="KW-1185">Reference proteome</keyword>
<dbReference type="GO" id="GO:0004417">
    <property type="term" value="F:hydroxyethylthiazole kinase activity"/>
    <property type="evidence" value="ECO:0007669"/>
    <property type="project" value="UniProtKB-UniRule"/>
</dbReference>
<evidence type="ECO:0000313" key="13">
    <source>
        <dbReference type="Proteomes" id="UP000037267"/>
    </source>
</evidence>
<dbReference type="SUPFAM" id="SSF53613">
    <property type="entry name" value="Ribokinase-like"/>
    <property type="match status" value="1"/>
</dbReference>
<dbReference type="AlphaFoldDB" id="A0A0L0WFF0"/>
<comment type="similarity">
    <text evidence="11">Belongs to the Thz kinase family.</text>
</comment>
<keyword evidence="7 11" id="KW-0418">Kinase</keyword>
<proteinExistence type="inferred from homology"/>
<feature type="binding site" evidence="11">
    <location>
        <position position="193"/>
    </location>
    <ligand>
        <name>substrate</name>
    </ligand>
</feature>
<dbReference type="OrthoDB" id="9778146at2"/>
<evidence type="ECO:0000256" key="4">
    <source>
        <dbReference type="ARBA" id="ARBA00022679"/>
    </source>
</evidence>
<evidence type="ECO:0000256" key="5">
    <source>
        <dbReference type="ARBA" id="ARBA00022723"/>
    </source>
</evidence>
<name>A0A0L0WFF0_GOTPU</name>
<accession>A0A0L0WFF0</accession>
<evidence type="ECO:0000256" key="3">
    <source>
        <dbReference type="ARBA" id="ARBA00004868"/>
    </source>
</evidence>
<evidence type="ECO:0000256" key="10">
    <source>
        <dbReference type="ARBA" id="ARBA00022977"/>
    </source>
</evidence>
<dbReference type="RefSeq" id="WP_050353914.1">
    <property type="nucleotide sequence ID" value="NZ_LGSS01000001.1"/>
</dbReference>
<dbReference type="NCBIfam" id="TIGR00694">
    <property type="entry name" value="thiM"/>
    <property type="match status" value="1"/>
</dbReference>
<dbReference type="GO" id="GO:0009228">
    <property type="term" value="P:thiamine biosynthetic process"/>
    <property type="evidence" value="ECO:0007669"/>
    <property type="project" value="UniProtKB-KW"/>
</dbReference>
<dbReference type="PIRSF" id="PIRSF000513">
    <property type="entry name" value="Thz_kinase"/>
    <property type="match status" value="1"/>
</dbReference>
<dbReference type="PRINTS" id="PR01099">
    <property type="entry name" value="HYETHTZKNASE"/>
</dbReference>
<dbReference type="HAMAP" id="MF_00228">
    <property type="entry name" value="Thz_kinase"/>
    <property type="match status" value="1"/>
</dbReference>
<gene>
    <name evidence="11 12" type="primary">thiM</name>
    <name evidence="12" type="ORF">CLPU_1c03590</name>
</gene>
<dbReference type="UniPathway" id="UPA00060">
    <property type="reaction ID" value="UER00139"/>
</dbReference>
<keyword evidence="6 11" id="KW-0547">Nucleotide-binding</keyword>
<dbReference type="Gene3D" id="3.40.1190.20">
    <property type="match status" value="1"/>
</dbReference>
<keyword evidence="4 11" id="KW-0808">Transferase</keyword>
<feature type="binding site" evidence="11">
    <location>
        <position position="44"/>
    </location>
    <ligand>
        <name>substrate</name>
    </ligand>
</feature>
<dbReference type="Proteomes" id="UP000037267">
    <property type="component" value="Unassembled WGS sequence"/>
</dbReference>
<dbReference type="PATRIC" id="fig|1503.3.peg.1237"/>
<dbReference type="GO" id="GO:0009229">
    <property type="term" value="P:thiamine diphosphate biosynthetic process"/>
    <property type="evidence" value="ECO:0007669"/>
    <property type="project" value="UniProtKB-UniRule"/>
</dbReference>
<evidence type="ECO:0000256" key="6">
    <source>
        <dbReference type="ARBA" id="ARBA00022741"/>
    </source>
</evidence>
<sequence>MKSQISLLLENVKRTNPLIHHITNYVTANDCANIVLAIGGSPVMADDFDEVEEMVSVASALVINIGTLNSRTIDSMILAGKKANALNIPVILDPVGVKATKLRTHTVNKLLDEVKFSIIRGNMSEIKAIAGLESNIKGVDSNDTVNGSEDIAKTLALDLKCVIAITGAKDIISNGRKTTIIENGHPLLSKITGTGCMSTSLIGTFSSVTNDYYLASIAGILSMGIAGEMAYDSLDKKDALGTFRVSIIDSISALTSKDILEKSNLEEKYC</sequence>
<evidence type="ECO:0000313" key="12">
    <source>
        <dbReference type="EMBL" id="KNF10194.1"/>
    </source>
</evidence>
<evidence type="ECO:0000256" key="9">
    <source>
        <dbReference type="ARBA" id="ARBA00022842"/>
    </source>
</evidence>
<keyword evidence="9 11" id="KW-0460">Magnesium</keyword>
<comment type="caution">
    <text evidence="12">The sequence shown here is derived from an EMBL/GenBank/DDBJ whole genome shotgun (WGS) entry which is preliminary data.</text>
</comment>
<dbReference type="EC" id="2.7.1.50" evidence="11"/>
<dbReference type="NCBIfam" id="NF006830">
    <property type="entry name" value="PRK09355.1"/>
    <property type="match status" value="1"/>
</dbReference>
<dbReference type="Pfam" id="PF02110">
    <property type="entry name" value="HK"/>
    <property type="match status" value="1"/>
</dbReference>
<comment type="catalytic activity">
    <reaction evidence="1 11">
        <text>5-(2-hydroxyethyl)-4-methylthiazole + ATP = 4-methyl-5-(2-phosphooxyethyl)-thiazole + ADP + H(+)</text>
        <dbReference type="Rhea" id="RHEA:24212"/>
        <dbReference type="ChEBI" id="CHEBI:15378"/>
        <dbReference type="ChEBI" id="CHEBI:17957"/>
        <dbReference type="ChEBI" id="CHEBI:30616"/>
        <dbReference type="ChEBI" id="CHEBI:58296"/>
        <dbReference type="ChEBI" id="CHEBI:456216"/>
        <dbReference type="EC" id="2.7.1.50"/>
    </reaction>
</comment>
<dbReference type="EMBL" id="LGSS01000001">
    <property type="protein sequence ID" value="KNF10194.1"/>
    <property type="molecule type" value="Genomic_DNA"/>
</dbReference>
<feature type="binding site" evidence="11">
    <location>
        <position position="166"/>
    </location>
    <ligand>
        <name>ATP</name>
        <dbReference type="ChEBI" id="CHEBI:30616"/>
    </ligand>
</feature>
<organism evidence="12 13">
    <name type="scientific">Gottschalkia purinilytica</name>
    <name type="common">Clostridium purinilyticum</name>
    <dbReference type="NCBI Taxonomy" id="1503"/>
    <lineage>
        <taxon>Bacteria</taxon>
        <taxon>Bacillati</taxon>
        <taxon>Bacillota</taxon>
        <taxon>Tissierellia</taxon>
        <taxon>Tissierellales</taxon>
        <taxon>Gottschalkiaceae</taxon>
        <taxon>Gottschalkia</taxon>
    </lineage>
</organism>
<feature type="binding site" evidence="11">
    <location>
        <position position="120"/>
    </location>
    <ligand>
        <name>ATP</name>
        <dbReference type="ChEBI" id="CHEBI:30616"/>
    </ligand>
</feature>
<evidence type="ECO:0000256" key="11">
    <source>
        <dbReference type="HAMAP-Rule" id="MF_00228"/>
    </source>
</evidence>
<evidence type="ECO:0000256" key="8">
    <source>
        <dbReference type="ARBA" id="ARBA00022840"/>
    </source>
</evidence>
<evidence type="ECO:0000256" key="7">
    <source>
        <dbReference type="ARBA" id="ARBA00022777"/>
    </source>
</evidence>